<comment type="caution">
    <text evidence="1">The sequence shown here is derived from an EMBL/GenBank/DDBJ whole genome shotgun (WGS) entry which is preliminary data.</text>
</comment>
<reference evidence="1 2" key="1">
    <citation type="submission" date="2017-09" db="EMBL/GenBank/DDBJ databases">
        <title>Biocontrol bacteria screening and application from spent mushroom substrate.</title>
        <authorList>
            <person name="Sun X."/>
        </authorList>
    </citation>
    <scope>NUCLEOTIDE SEQUENCE [LARGE SCALE GENOMIC DNA]</scope>
    <source>
        <strain evidence="1 2">100374</strain>
    </source>
</reference>
<protein>
    <recommendedName>
        <fullName evidence="3">Nucleotidyltransferase family protein</fullName>
    </recommendedName>
</protein>
<dbReference type="RefSeq" id="WP_099686640.1">
    <property type="nucleotide sequence ID" value="NZ_NWUW01000055.1"/>
</dbReference>
<evidence type="ECO:0000313" key="1">
    <source>
        <dbReference type="EMBL" id="PIE91942.1"/>
    </source>
</evidence>
<dbReference type="Pfam" id="PF14907">
    <property type="entry name" value="NTP_transf_5"/>
    <property type="match status" value="1"/>
</dbReference>
<proteinExistence type="predicted"/>
<accession>A0A2G6Q556</accession>
<sequence length="377" mass="45051">MNNKTLRDEYRLVILLAKKDLNSHEREHLVNLLHKNLEWDKVIGMLEMHRVAGIAWLNLKQYFFNDDSNRCSFPRLYKYLKNAYSSQKCRTDEQFKYTSVICESLTENKIEYVLLKGISLSKYIYEDFGLRDFNDNDILVHPDDIERAKSIILSLGYEQGEYIHHTKIIKPNRKKMLIRKLSSHEIVPLVKNVADSEHFLTQHIIDLHFSVNLMTKNHNINIIDELFAKKVEIEINSQKIFMLNKESLLIFLAEHFYKEAICYRDVQKHKDLLLYKLCDIYYLLTKEEIDWNSVLAFAKKYNFENQIFFALRYIQKIFDTPSFDWILNSLIVKKDTLLNNVYHYDSDSLAFVYSDENLIERMFDIYKVNKELINPKI</sequence>
<dbReference type="InterPro" id="IPR039498">
    <property type="entry name" value="NTP_transf_5"/>
</dbReference>
<name>A0A2G6Q556_9BACI</name>
<gene>
    <name evidence="1" type="ORF">CO726_29275</name>
</gene>
<dbReference type="AlphaFoldDB" id="A0A2G6Q556"/>
<dbReference type="EMBL" id="NWUW01000055">
    <property type="protein sequence ID" value="PIE91942.1"/>
    <property type="molecule type" value="Genomic_DNA"/>
</dbReference>
<evidence type="ECO:0000313" key="2">
    <source>
        <dbReference type="Proteomes" id="UP000228484"/>
    </source>
</evidence>
<dbReference type="Proteomes" id="UP000228484">
    <property type="component" value="Unassembled WGS sequence"/>
</dbReference>
<dbReference type="Gene3D" id="3.30.460.40">
    <property type="match status" value="1"/>
</dbReference>
<organism evidence="1 2">
    <name type="scientific">Bacillus fungorum</name>
    <dbReference type="NCBI Taxonomy" id="2039284"/>
    <lineage>
        <taxon>Bacteria</taxon>
        <taxon>Bacillati</taxon>
        <taxon>Bacillota</taxon>
        <taxon>Bacilli</taxon>
        <taxon>Bacillales</taxon>
        <taxon>Bacillaceae</taxon>
        <taxon>Bacillus</taxon>
    </lineage>
</organism>
<keyword evidence="2" id="KW-1185">Reference proteome</keyword>
<evidence type="ECO:0008006" key="3">
    <source>
        <dbReference type="Google" id="ProtNLM"/>
    </source>
</evidence>